<organism evidence="1 2">
    <name type="scientific">Hwangdonia seohaensis</name>
    <dbReference type="NCBI Taxonomy" id="1240727"/>
    <lineage>
        <taxon>Bacteria</taxon>
        <taxon>Pseudomonadati</taxon>
        <taxon>Bacteroidota</taxon>
        <taxon>Flavobacteriia</taxon>
        <taxon>Flavobacteriales</taxon>
        <taxon>Flavobacteriaceae</taxon>
        <taxon>Hwangdonia</taxon>
    </lineage>
</organism>
<dbReference type="EMBL" id="JBHTLJ010000001">
    <property type="protein sequence ID" value="MFD1161482.1"/>
    <property type="molecule type" value="Genomic_DNA"/>
</dbReference>
<dbReference type="Proteomes" id="UP001597163">
    <property type="component" value="Unassembled WGS sequence"/>
</dbReference>
<keyword evidence="2" id="KW-1185">Reference proteome</keyword>
<evidence type="ECO:0000313" key="1">
    <source>
        <dbReference type="EMBL" id="MFD1161482.1"/>
    </source>
</evidence>
<dbReference type="RefSeq" id="WP_311936455.1">
    <property type="nucleotide sequence ID" value="NZ_JAVSCK010000001.1"/>
</dbReference>
<comment type="caution">
    <text evidence="1">The sequence shown here is derived from an EMBL/GenBank/DDBJ whole genome shotgun (WGS) entry which is preliminary data.</text>
</comment>
<name>A0ABW3R9X1_9FLAO</name>
<proteinExistence type="predicted"/>
<accession>A0ABW3R9X1</accession>
<evidence type="ECO:0000313" key="2">
    <source>
        <dbReference type="Proteomes" id="UP001597163"/>
    </source>
</evidence>
<sequence>MKFVTKTMHAYLDYPVAIALMVLPFLFGLGSTQPLAWQLSVT</sequence>
<protein>
    <submittedName>
        <fullName evidence="1">Uncharacterized protein</fullName>
    </submittedName>
</protein>
<gene>
    <name evidence="1" type="ORF">ACFQ2E_03580</name>
</gene>
<reference evidence="2" key="1">
    <citation type="journal article" date="2019" name="Int. J. Syst. Evol. Microbiol.">
        <title>The Global Catalogue of Microorganisms (GCM) 10K type strain sequencing project: providing services to taxonomists for standard genome sequencing and annotation.</title>
        <authorList>
            <consortium name="The Broad Institute Genomics Platform"/>
            <consortium name="The Broad Institute Genome Sequencing Center for Infectious Disease"/>
            <person name="Wu L."/>
            <person name="Ma J."/>
        </authorList>
    </citation>
    <scope>NUCLEOTIDE SEQUENCE [LARGE SCALE GENOMIC DNA]</scope>
    <source>
        <strain evidence="2">CCUG 63246</strain>
    </source>
</reference>